<dbReference type="PRINTS" id="PR01345">
    <property type="entry name" value="CERVTRCPTASE"/>
</dbReference>
<dbReference type="CDD" id="cd01650">
    <property type="entry name" value="RT_nLTR_like"/>
    <property type="match status" value="1"/>
</dbReference>
<organism evidence="2 3">
    <name type="scientific">Caenorhabditis nigoni</name>
    <dbReference type="NCBI Taxonomy" id="1611254"/>
    <lineage>
        <taxon>Eukaryota</taxon>
        <taxon>Metazoa</taxon>
        <taxon>Ecdysozoa</taxon>
        <taxon>Nematoda</taxon>
        <taxon>Chromadorea</taxon>
        <taxon>Rhabditida</taxon>
        <taxon>Rhabditina</taxon>
        <taxon>Rhabditomorpha</taxon>
        <taxon>Rhabditoidea</taxon>
        <taxon>Rhabditidae</taxon>
        <taxon>Peloderinae</taxon>
        <taxon>Caenorhabditis</taxon>
    </lineage>
</organism>
<evidence type="ECO:0000313" key="2">
    <source>
        <dbReference type="EMBL" id="PIC29596.1"/>
    </source>
</evidence>
<dbReference type="AlphaFoldDB" id="A0A2G5TRH2"/>
<protein>
    <recommendedName>
        <fullName evidence="1">Reverse transcriptase domain-containing protein</fullName>
    </recommendedName>
</protein>
<sequence>MSCRFILVYRPPSTSPAQTDVLFDNLSLLLSNSYRFNLLLGDFNLPQINWSSDNLLPSDMPAGLESLMSLFDLTQIVDFPTRTSHCGAENFLDLVFCNKPQQISNTVNLPPFLLSDHSSVLFETILPSTSRPTPILSNSFSKRLDYRKCDVKRLLDHLCSYNWPRQLSFFSTVDSKLAHFSAIFNEIIVLYTPTVRARRPIISCRKSKVFRFIQRRNPSLPRPQLKLLVRRQLNRVKRARAREELSIINNKNPKELFHFVKSRLRPPYCPISLLINGILSTDASELANEFSSVFQKAFSPSSPPFSALPAIAPFVVCPDFSPLNIAKHIGSLPSKVGFSSDFINFLVIKKSSDAITIPLSLIFQESFSSAKFPETWKHSVVSPIFKKGSKYDANNYRPITLTHALSRLFERIVLEELKRVIGPSISPRQYGFISKRSCILAVLESTSRIQKTLAKKKSFVDVIYFDFRKAFDTVPHNLLLLKMSRIGIDDRCCRWFESFLINRSSKVKVNGLMSTNEIAVESGVPQGSVTGPFLFLIYINDLLGLFPPSVHVTAFADDLKITGSDPLDLQRSIEIVENWCDIWKLKLAENKTAVMHFGKHNPKTVYSIKGSPITPHRSFRDLGILIDDQLQFDKHINLIAYSAKLKCRQILKTFQSKNPHLYFRLFDTYIRPVLEYGCELFDPSNASLANKLESPLRFFSRKVFQRCNMPFNSYADRLSQFSLLTTLHRRTLLVLRTYHKIVINSYHFPSVSSYILPSHSNRAPCMYKINGQYFDCFLHKNLSLWNRVCKVIKSKLSPVAFSKRVGAIPYDILIPPT</sequence>
<dbReference type="PROSITE" id="PS50878">
    <property type="entry name" value="RT_POL"/>
    <property type="match status" value="1"/>
</dbReference>
<name>A0A2G5TRH2_9PELO</name>
<accession>A0A2G5TRH2</accession>
<gene>
    <name evidence="2" type="primary">Cnig_chr_V.g21126</name>
    <name evidence="2" type="ORF">B9Z55_021126</name>
</gene>
<dbReference type="Pfam" id="PF00078">
    <property type="entry name" value="RVT_1"/>
    <property type="match status" value="1"/>
</dbReference>
<dbReference type="GO" id="GO:0003824">
    <property type="term" value="F:catalytic activity"/>
    <property type="evidence" value="ECO:0007669"/>
    <property type="project" value="InterPro"/>
</dbReference>
<keyword evidence="3" id="KW-1185">Reference proteome</keyword>
<evidence type="ECO:0000313" key="3">
    <source>
        <dbReference type="Proteomes" id="UP000230233"/>
    </source>
</evidence>
<dbReference type="EMBL" id="PDUG01000005">
    <property type="protein sequence ID" value="PIC29596.1"/>
    <property type="molecule type" value="Genomic_DNA"/>
</dbReference>
<dbReference type="OrthoDB" id="5873437at2759"/>
<dbReference type="InterPro" id="IPR036691">
    <property type="entry name" value="Endo/exonu/phosph_ase_sf"/>
</dbReference>
<dbReference type="PANTHER" id="PTHR33332">
    <property type="entry name" value="REVERSE TRANSCRIPTASE DOMAIN-CONTAINING PROTEIN"/>
    <property type="match status" value="1"/>
</dbReference>
<reference evidence="3" key="1">
    <citation type="submission" date="2017-10" db="EMBL/GenBank/DDBJ databases">
        <title>Rapid genome shrinkage in a self-fertile nematode reveals novel sperm competition proteins.</title>
        <authorList>
            <person name="Yin D."/>
            <person name="Schwarz E.M."/>
            <person name="Thomas C.G."/>
            <person name="Felde R.L."/>
            <person name="Korf I.F."/>
            <person name="Cutter A.D."/>
            <person name="Schartner C.M."/>
            <person name="Ralston E.J."/>
            <person name="Meyer B.J."/>
            <person name="Haag E.S."/>
        </authorList>
    </citation>
    <scope>NUCLEOTIDE SEQUENCE [LARGE SCALE GENOMIC DNA]</scope>
    <source>
        <strain evidence="3">JU1422</strain>
    </source>
</reference>
<dbReference type="InterPro" id="IPR005135">
    <property type="entry name" value="Endo/exonuclease/phosphatase"/>
</dbReference>
<feature type="domain" description="Reverse transcriptase" evidence="1">
    <location>
        <begin position="365"/>
        <end position="626"/>
    </location>
</feature>
<dbReference type="Proteomes" id="UP000230233">
    <property type="component" value="Chromosome V"/>
</dbReference>
<dbReference type="InterPro" id="IPR043502">
    <property type="entry name" value="DNA/RNA_pol_sf"/>
</dbReference>
<dbReference type="SUPFAM" id="SSF56219">
    <property type="entry name" value="DNase I-like"/>
    <property type="match status" value="1"/>
</dbReference>
<dbReference type="Pfam" id="PF14529">
    <property type="entry name" value="Exo_endo_phos_2"/>
    <property type="match status" value="1"/>
</dbReference>
<dbReference type="Gene3D" id="3.60.10.10">
    <property type="entry name" value="Endonuclease/exonuclease/phosphatase"/>
    <property type="match status" value="1"/>
</dbReference>
<dbReference type="SUPFAM" id="SSF56672">
    <property type="entry name" value="DNA/RNA polymerases"/>
    <property type="match status" value="1"/>
</dbReference>
<dbReference type="STRING" id="1611254.A0A2G5TRH2"/>
<proteinExistence type="predicted"/>
<dbReference type="InterPro" id="IPR000477">
    <property type="entry name" value="RT_dom"/>
</dbReference>
<comment type="caution">
    <text evidence="2">The sequence shown here is derived from an EMBL/GenBank/DDBJ whole genome shotgun (WGS) entry which is preliminary data.</text>
</comment>
<evidence type="ECO:0000259" key="1">
    <source>
        <dbReference type="PROSITE" id="PS50878"/>
    </source>
</evidence>